<organism evidence="8 9">
    <name type="scientific">Micromonospora palomenae</name>
    <dbReference type="NCBI Taxonomy" id="1461247"/>
    <lineage>
        <taxon>Bacteria</taxon>
        <taxon>Bacillati</taxon>
        <taxon>Actinomycetota</taxon>
        <taxon>Actinomycetes</taxon>
        <taxon>Micromonosporales</taxon>
        <taxon>Micromonosporaceae</taxon>
        <taxon>Micromonospora</taxon>
    </lineage>
</organism>
<gene>
    <name evidence="8" type="ORF">FHX75_112085</name>
</gene>
<feature type="transmembrane region" description="Helical" evidence="7">
    <location>
        <begin position="396"/>
        <end position="418"/>
    </location>
</feature>
<reference evidence="8 9" key="1">
    <citation type="submission" date="2019-06" db="EMBL/GenBank/DDBJ databases">
        <title>Sequencing the genomes of 1000 actinobacteria strains.</title>
        <authorList>
            <person name="Klenk H.-P."/>
        </authorList>
    </citation>
    <scope>NUCLEOTIDE SEQUENCE [LARGE SCALE GENOMIC DNA]</scope>
    <source>
        <strain evidence="8 9">DSM 102131</strain>
    </source>
</reference>
<evidence type="ECO:0000256" key="3">
    <source>
        <dbReference type="ARBA" id="ARBA00022692"/>
    </source>
</evidence>
<keyword evidence="9" id="KW-1185">Reference proteome</keyword>
<evidence type="ECO:0000256" key="6">
    <source>
        <dbReference type="SAM" id="MobiDB-lite"/>
    </source>
</evidence>
<accession>A0A561WYJ8</accession>
<feature type="transmembrane region" description="Helical" evidence="7">
    <location>
        <begin position="102"/>
        <end position="123"/>
    </location>
</feature>
<dbReference type="Proteomes" id="UP000319927">
    <property type="component" value="Unassembled WGS sequence"/>
</dbReference>
<evidence type="ECO:0000256" key="5">
    <source>
        <dbReference type="ARBA" id="ARBA00023136"/>
    </source>
</evidence>
<evidence type="ECO:0000256" key="2">
    <source>
        <dbReference type="ARBA" id="ARBA00022475"/>
    </source>
</evidence>
<feature type="transmembrane region" description="Helical" evidence="7">
    <location>
        <begin position="129"/>
        <end position="150"/>
    </location>
</feature>
<evidence type="ECO:0000313" key="8">
    <source>
        <dbReference type="EMBL" id="TWG28926.1"/>
    </source>
</evidence>
<keyword evidence="3 7" id="KW-0812">Transmembrane</keyword>
<keyword evidence="4 7" id="KW-1133">Transmembrane helix</keyword>
<comment type="subcellular location">
    <subcellularLocation>
        <location evidence="1">Cell membrane</location>
        <topology evidence="1">Multi-pass membrane protein</topology>
    </subcellularLocation>
</comment>
<feature type="region of interest" description="Disordered" evidence="6">
    <location>
        <begin position="1"/>
        <end position="26"/>
    </location>
</feature>
<feature type="transmembrane region" description="Helical" evidence="7">
    <location>
        <begin position="34"/>
        <end position="54"/>
    </location>
</feature>
<evidence type="ECO:0000256" key="1">
    <source>
        <dbReference type="ARBA" id="ARBA00004651"/>
    </source>
</evidence>
<evidence type="ECO:0000256" key="4">
    <source>
        <dbReference type="ARBA" id="ARBA00022989"/>
    </source>
</evidence>
<dbReference type="PANTHER" id="PTHR30250">
    <property type="entry name" value="PST FAMILY PREDICTED COLANIC ACID TRANSPORTER"/>
    <property type="match status" value="1"/>
</dbReference>
<feature type="transmembrane region" description="Helical" evidence="7">
    <location>
        <begin position="369"/>
        <end position="390"/>
    </location>
</feature>
<feature type="transmembrane region" description="Helical" evidence="7">
    <location>
        <begin position="66"/>
        <end position="90"/>
    </location>
</feature>
<dbReference type="EMBL" id="VIXA01000001">
    <property type="protein sequence ID" value="TWG28926.1"/>
    <property type="molecule type" value="Genomic_DNA"/>
</dbReference>
<sequence>MRLNDRFTRETMAPSPAAPPRAGRTRATGVRSNTIVASASSLVSGVLNAGILAYSARQGQTGEIAAYSVMTAALTWIAILIMGGSSLLYATGDEDERRSVRCQRLLIAAPAMAAATVLLAWLYGGRGYGTVALLSAGGVMILNSLAELRFSDLVRQMRFIAASAAMTATRLFALVLLIAGVPLTIALAAGAAAYLATTEALVCRSPSGGPPMWTGLSPSWARRAFRLNRQLFTHSFAESLTGRAGTIALSLVASPHVVGCFGALVSVYQALVAVVFSGLRVPMAMRTRHRHNLGPTGAVSREAEVISVTTGAVIAAGVVAWAPWMATSLLGLPIPESAIWLQLLALALPFATVNRAFMLNRIGDGNYRAATRVAVSIAMVVTGGLLVQALTLGPTGVAAATCIAEAAVAGVLVALAALRWYGRTRANGSHTAAAGQDRDRPRSSTAVGR</sequence>
<proteinExistence type="predicted"/>
<dbReference type="AlphaFoldDB" id="A0A561WYJ8"/>
<comment type="caution">
    <text evidence="8">The sequence shown here is derived from an EMBL/GenBank/DDBJ whole genome shotgun (WGS) entry which is preliminary data.</text>
</comment>
<evidence type="ECO:0000256" key="7">
    <source>
        <dbReference type="SAM" id="Phobius"/>
    </source>
</evidence>
<dbReference type="PANTHER" id="PTHR30250:SF11">
    <property type="entry name" value="O-ANTIGEN TRANSPORTER-RELATED"/>
    <property type="match status" value="1"/>
</dbReference>
<dbReference type="GO" id="GO:0005886">
    <property type="term" value="C:plasma membrane"/>
    <property type="evidence" value="ECO:0007669"/>
    <property type="project" value="UniProtKB-SubCell"/>
</dbReference>
<feature type="transmembrane region" description="Helical" evidence="7">
    <location>
        <begin position="171"/>
        <end position="196"/>
    </location>
</feature>
<feature type="transmembrane region" description="Helical" evidence="7">
    <location>
        <begin position="256"/>
        <end position="282"/>
    </location>
</feature>
<feature type="transmembrane region" description="Helical" evidence="7">
    <location>
        <begin position="338"/>
        <end position="357"/>
    </location>
</feature>
<keyword evidence="5 7" id="KW-0472">Membrane</keyword>
<evidence type="ECO:0000313" key="9">
    <source>
        <dbReference type="Proteomes" id="UP000319927"/>
    </source>
</evidence>
<feature type="transmembrane region" description="Helical" evidence="7">
    <location>
        <begin position="303"/>
        <end position="326"/>
    </location>
</feature>
<feature type="region of interest" description="Disordered" evidence="6">
    <location>
        <begin position="429"/>
        <end position="449"/>
    </location>
</feature>
<keyword evidence="2" id="KW-1003">Cell membrane</keyword>
<protein>
    <submittedName>
        <fullName evidence="8">O-antigen/teichoic acid export membrane protein</fullName>
    </submittedName>
</protein>
<name>A0A561WYJ8_9ACTN</name>
<dbReference type="InterPro" id="IPR050833">
    <property type="entry name" value="Poly_Biosynth_Transport"/>
</dbReference>